<dbReference type="Proteomes" id="UP000664132">
    <property type="component" value="Unassembled WGS sequence"/>
</dbReference>
<sequence>MNTPKDHMAFDTSFGLPGEWPDLNNFAHPSLPSRFEAEAGSLQVLGKIPDTINGTFYRVSPDPLFPPDPRMVWIDGDGVISALRIRNGKVDFKNRYVETERLKLEKAAGRALFGLYRNPYSHHPCVKAAIDSVANTNVALWAGKLLAIKESALPYEVDPDTLETVGYDPFGQVESRTFTAHPKVDPYTEELVVFGYEAKGLATNDIAIYAIDKMGMVKDVQWVKGPWVGFMHDCAITENFIVIPVPPFEADLDRMKAEGTHFEWKMHRELSFLVVPRRRGKALPPGWIEGETRVYPWRNGMTGHSAGAWEENGKIYIESGCFTDNMFPFFNEEGRHPDPASIQISYVRWEIDLSTPTGTHVSEPKPLYVGACEFPRCDERFFTRKVNHSWLACTLPSNIGANGPAHAGLDSLMMHRNSTGEQQFFNPGPACAVSEPIFVPRHKNAAEGDGWVIAMVERKLQHRNECIILDTRDFTQPVAIIQMPFYLKAQIHGNWVGEEILDQRPNRPCMLKPIEEVQIMGKGAVSHL</sequence>
<protein>
    <submittedName>
        <fullName evidence="6">Uncharacterized protein</fullName>
    </submittedName>
</protein>
<feature type="binding site" evidence="5">
    <location>
        <position position="232"/>
    </location>
    <ligand>
        <name>Fe cation</name>
        <dbReference type="ChEBI" id="CHEBI:24875"/>
        <note>catalytic</note>
    </ligand>
</feature>
<dbReference type="InterPro" id="IPR004294">
    <property type="entry name" value="Carotenoid_Oase"/>
</dbReference>
<dbReference type="EMBL" id="JAFJYH010000663">
    <property type="protein sequence ID" value="KAG4410569.1"/>
    <property type="molecule type" value="Genomic_DNA"/>
</dbReference>
<dbReference type="AlphaFoldDB" id="A0A8H7SW61"/>
<evidence type="ECO:0000256" key="1">
    <source>
        <dbReference type="ARBA" id="ARBA00006787"/>
    </source>
</evidence>
<dbReference type="GO" id="GO:0010436">
    <property type="term" value="F:carotenoid dioxygenase activity"/>
    <property type="evidence" value="ECO:0007669"/>
    <property type="project" value="TreeGrafter"/>
</dbReference>
<keyword evidence="2 5" id="KW-0479">Metal-binding</keyword>
<dbReference type="GO" id="GO:0016121">
    <property type="term" value="P:carotene catabolic process"/>
    <property type="evidence" value="ECO:0007669"/>
    <property type="project" value="TreeGrafter"/>
</dbReference>
<reference evidence="6" key="1">
    <citation type="submission" date="2021-02" db="EMBL/GenBank/DDBJ databases">
        <title>Genome sequence Cadophora malorum strain M34.</title>
        <authorList>
            <person name="Stefanovic E."/>
            <person name="Vu D."/>
            <person name="Scully C."/>
            <person name="Dijksterhuis J."/>
            <person name="Roader J."/>
            <person name="Houbraken J."/>
        </authorList>
    </citation>
    <scope>NUCLEOTIDE SEQUENCE</scope>
    <source>
        <strain evidence="6">M34</strain>
    </source>
</reference>
<evidence type="ECO:0000256" key="2">
    <source>
        <dbReference type="ARBA" id="ARBA00022723"/>
    </source>
</evidence>
<comment type="cofactor">
    <cofactor evidence="5">
        <name>Fe(2+)</name>
        <dbReference type="ChEBI" id="CHEBI:29033"/>
    </cofactor>
    <text evidence="5">Binds 1 Fe(2+) ion per subunit.</text>
</comment>
<comment type="similarity">
    <text evidence="1">Belongs to the carotenoid oxygenase family.</text>
</comment>
<keyword evidence="3" id="KW-0560">Oxidoreductase</keyword>
<keyword evidence="4 5" id="KW-0408">Iron</keyword>
<evidence type="ECO:0000256" key="4">
    <source>
        <dbReference type="ARBA" id="ARBA00023004"/>
    </source>
</evidence>
<evidence type="ECO:0000256" key="5">
    <source>
        <dbReference type="PIRSR" id="PIRSR604294-1"/>
    </source>
</evidence>
<dbReference type="PANTHER" id="PTHR10543">
    <property type="entry name" value="BETA-CAROTENE DIOXYGENASE"/>
    <property type="match status" value="1"/>
</dbReference>
<evidence type="ECO:0000313" key="7">
    <source>
        <dbReference type="Proteomes" id="UP000664132"/>
    </source>
</evidence>
<evidence type="ECO:0000256" key="3">
    <source>
        <dbReference type="ARBA" id="ARBA00023002"/>
    </source>
</evidence>
<accession>A0A8H7SW61</accession>
<comment type="caution">
    <text evidence="6">The sequence shown here is derived from an EMBL/GenBank/DDBJ whole genome shotgun (WGS) entry which is preliminary data.</text>
</comment>
<feature type="binding site" evidence="5">
    <location>
        <position position="492"/>
    </location>
    <ligand>
        <name>Fe cation</name>
        <dbReference type="ChEBI" id="CHEBI:24875"/>
        <note>catalytic</note>
    </ligand>
</feature>
<evidence type="ECO:0000313" key="6">
    <source>
        <dbReference type="EMBL" id="KAG4410569.1"/>
    </source>
</evidence>
<dbReference type="OrthoDB" id="1069523at2759"/>
<dbReference type="PANTHER" id="PTHR10543:SF89">
    <property type="entry name" value="CAROTENOID 9,10(9',10')-CLEAVAGE DIOXYGENASE 1"/>
    <property type="match status" value="1"/>
</dbReference>
<organism evidence="6 7">
    <name type="scientific">Cadophora malorum</name>
    <dbReference type="NCBI Taxonomy" id="108018"/>
    <lineage>
        <taxon>Eukaryota</taxon>
        <taxon>Fungi</taxon>
        <taxon>Dikarya</taxon>
        <taxon>Ascomycota</taxon>
        <taxon>Pezizomycotina</taxon>
        <taxon>Leotiomycetes</taxon>
        <taxon>Helotiales</taxon>
        <taxon>Ploettnerulaceae</taxon>
        <taxon>Cadophora</taxon>
    </lineage>
</organism>
<proteinExistence type="inferred from homology"/>
<dbReference type="GO" id="GO:0046872">
    <property type="term" value="F:metal ion binding"/>
    <property type="evidence" value="ECO:0007669"/>
    <property type="project" value="UniProtKB-KW"/>
</dbReference>
<feature type="binding site" evidence="5">
    <location>
        <position position="181"/>
    </location>
    <ligand>
        <name>Fe cation</name>
        <dbReference type="ChEBI" id="CHEBI:24875"/>
        <note>catalytic</note>
    </ligand>
</feature>
<gene>
    <name evidence="6" type="ORF">IFR04_016294</name>
</gene>
<keyword evidence="7" id="KW-1185">Reference proteome</keyword>
<dbReference type="Pfam" id="PF03055">
    <property type="entry name" value="RPE65"/>
    <property type="match status" value="1"/>
</dbReference>
<name>A0A8H7SW61_9HELO</name>
<feature type="binding site" evidence="5">
    <location>
        <position position="304"/>
    </location>
    <ligand>
        <name>Fe cation</name>
        <dbReference type="ChEBI" id="CHEBI:24875"/>
        <note>catalytic</note>
    </ligand>
</feature>